<keyword evidence="2" id="KW-1185">Reference proteome</keyword>
<organism evidence="1 2">
    <name type="scientific">Dermacentor silvarum</name>
    <name type="common">Tick</name>
    <dbReference type="NCBI Taxonomy" id="543639"/>
    <lineage>
        <taxon>Eukaryota</taxon>
        <taxon>Metazoa</taxon>
        <taxon>Ecdysozoa</taxon>
        <taxon>Arthropoda</taxon>
        <taxon>Chelicerata</taxon>
        <taxon>Arachnida</taxon>
        <taxon>Acari</taxon>
        <taxon>Parasitiformes</taxon>
        <taxon>Ixodida</taxon>
        <taxon>Ixodoidea</taxon>
        <taxon>Ixodidae</taxon>
        <taxon>Rhipicephalinae</taxon>
        <taxon>Dermacentor</taxon>
    </lineage>
</organism>
<accession>A0ACB8CUG6</accession>
<name>A0ACB8CUG6_DERSI</name>
<dbReference type="Proteomes" id="UP000821865">
    <property type="component" value="Chromosome 4"/>
</dbReference>
<evidence type="ECO:0000313" key="1">
    <source>
        <dbReference type="EMBL" id="KAH7952783.1"/>
    </source>
</evidence>
<comment type="caution">
    <text evidence="1">The sequence shown here is derived from an EMBL/GenBank/DDBJ whole genome shotgun (WGS) entry which is preliminary data.</text>
</comment>
<proteinExistence type="predicted"/>
<dbReference type="EMBL" id="CM023473">
    <property type="protein sequence ID" value="KAH7952783.1"/>
    <property type="molecule type" value="Genomic_DNA"/>
</dbReference>
<evidence type="ECO:0000313" key="2">
    <source>
        <dbReference type="Proteomes" id="UP000821865"/>
    </source>
</evidence>
<sequence length="962" mass="106666">MTQEADATLTEVDFVFKHPSKQRRVVAGEARMDDTVEEITPEVEPMFAVDTEGNVQEEVMVVGRDEGQGPANLQAELLENPMMRREQVSEALRSFGIDLQKMGLKLELQDTTTDAKSLKDTRSAFTHASSVGENRTTDSRFSFFTPKSEPGDKYSDRSNISGKLEVIEKKSTEPKTKANQKHKASNKEELTDKSKGSDGETTNNVPFLPKSRSLLETKSFSKNTSSVGSPQQQVHFSHVIYRTPPVATACTRAATDSGSAFSSRLLGERASSFHFMEERQTVYQQRRPVASHGMRRDSSASQWSTTAVIATSKCSSEDIVSETHPSRRHCQTLEGPGVAETVFSVPDSKDFVLDFSGRLSGSQQCLSRRRRDVLRSKRMLLRRKRKSTDLPKEGARIEDEACVLPIPDPNVHLGGDACEKTRRLPLDKAWVDRVDETSRHNPLLAIDVSFRLRRSTSKPGLVWKLSRFCAERGDSLRNLLFTRHEQVAVAETARPDQSELGKPKKHGDGSSPSEDNEKSRKGDSDKSQEKQRESSSQAQDADPIGEDENDQPGGQEGVADASRTAGAAGQGAEARVTKSHEHGSRARELEAIIMEEKEKAKDLRAAVLLALTYGASFGAAAAYGASNANDYFKKYIEMNVKLPSATLNVYMWLLVHVPFCFALMIIAARIIYYVHTRNYDVMETATAPKSNVVIRDRLHIMGQVSYGEYISAFLVGTAMVLLIFREPTFMKYGWGDWLGIEREVTDASVGIIVGMLAFLFPADILPEAHQTQIIEWADMLKRLPWGVIFILGSSSTVTTAIENNGVYKMLEEKLFNLALPPFYHQYISVLIMGCFGELTTFKSRLRHFTRIGYRISRKLRRDPLFFLLPVSMVCQLSLILPSASPNNAMAFELGSMTSLQMIVPGFITKALTIVLYMTLIDFTVSPNQLSDVQGFVNGTSGLASGDPDAVGVAIDVAQVAFE</sequence>
<protein>
    <submittedName>
        <fullName evidence="1">Uncharacterized protein</fullName>
    </submittedName>
</protein>
<gene>
    <name evidence="1" type="ORF">HPB49_001072</name>
</gene>
<reference evidence="1" key="1">
    <citation type="submission" date="2020-05" db="EMBL/GenBank/DDBJ databases">
        <title>Large-scale comparative analyses of tick genomes elucidate their genetic diversity and vector capacities.</title>
        <authorList>
            <person name="Jia N."/>
            <person name="Wang J."/>
            <person name="Shi W."/>
            <person name="Du L."/>
            <person name="Sun Y."/>
            <person name="Zhan W."/>
            <person name="Jiang J."/>
            <person name="Wang Q."/>
            <person name="Zhang B."/>
            <person name="Ji P."/>
            <person name="Sakyi L.B."/>
            <person name="Cui X."/>
            <person name="Yuan T."/>
            <person name="Jiang B."/>
            <person name="Yang W."/>
            <person name="Lam T.T.-Y."/>
            <person name="Chang Q."/>
            <person name="Ding S."/>
            <person name="Wang X."/>
            <person name="Zhu J."/>
            <person name="Ruan X."/>
            <person name="Zhao L."/>
            <person name="Wei J."/>
            <person name="Que T."/>
            <person name="Du C."/>
            <person name="Cheng J."/>
            <person name="Dai P."/>
            <person name="Han X."/>
            <person name="Huang E."/>
            <person name="Gao Y."/>
            <person name="Liu J."/>
            <person name="Shao H."/>
            <person name="Ye R."/>
            <person name="Li L."/>
            <person name="Wei W."/>
            <person name="Wang X."/>
            <person name="Wang C."/>
            <person name="Yang T."/>
            <person name="Huo Q."/>
            <person name="Li W."/>
            <person name="Guo W."/>
            <person name="Chen H."/>
            <person name="Zhou L."/>
            <person name="Ni X."/>
            <person name="Tian J."/>
            <person name="Zhou Y."/>
            <person name="Sheng Y."/>
            <person name="Liu T."/>
            <person name="Pan Y."/>
            <person name="Xia L."/>
            <person name="Li J."/>
            <person name="Zhao F."/>
            <person name="Cao W."/>
        </authorList>
    </citation>
    <scope>NUCLEOTIDE SEQUENCE</scope>
    <source>
        <strain evidence="1">Dsil-2018</strain>
    </source>
</reference>